<dbReference type="PANTHER" id="PTHR40942">
    <property type="match status" value="1"/>
</dbReference>
<dbReference type="InterPro" id="IPR009056">
    <property type="entry name" value="Cyt_c-like_dom"/>
</dbReference>
<keyword evidence="3 6" id="KW-0479">Metal-binding</keyword>
<dbReference type="EMBL" id="CP050266">
    <property type="protein sequence ID" value="QIR07210.1"/>
    <property type="molecule type" value="Genomic_DNA"/>
</dbReference>
<organism evidence="9 10">
    <name type="scientific">Salinivibrio costicola</name>
    <name type="common">Vibrio costicola</name>
    <dbReference type="NCBI Taxonomy" id="51367"/>
    <lineage>
        <taxon>Bacteria</taxon>
        <taxon>Pseudomonadati</taxon>
        <taxon>Pseudomonadota</taxon>
        <taxon>Gammaproteobacteria</taxon>
        <taxon>Vibrionales</taxon>
        <taxon>Vibrionaceae</taxon>
        <taxon>Salinivibrio</taxon>
    </lineage>
</organism>
<dbReference type="Proteomes" id="UP000501408">
    <property type="component" value="Chromosome 1"/>
</dbReference>
<evidence type="ECO:0000256" key="4">
    <source>
        <dbReference type="ARBA" id="ARBA00022982"/>
    </source>
</evidence>
<reference evidence="9 10" key="1">
    <citation type="submission" date="2020-03" db="EMBL/GenBank/DDBJ databases">
        <title>Genome mining reveals the biosynthetic pathways of PHA and ectoines of the halophilic strain Salinivibrio costicola M318 isolated from fermented shrimp paste.</title>
        <authorList>
            <person name="Doan T.V."/>
            <person name="Tran L.T."/>
            <person name="Trieu T.A."/>
            <person name="Nguyen Q.V."/>
            <person name="Quach T.N."/>
            <person name="Phi T.Q."/>
            <person name="Kumar S."/>
        </authorList>
    </citation>
    <scope>NUCLEOTIDE SEQUENCE [LARGE SCALE GENOMIC DNA]</scope>
    <source>
        <strain evidence="9 10">M318</strain>
    </source>
</reference>
<feature type="chain" id="PRO_5046758683" evidence="7">
    <location>
        <begin position="28"/>
        <end position="144"/>
    </location>
</feature>
<keyword evidence="2 6" id="KW-0349">Heme</keyword>
<evidence type="ECO:0000313" key="10">
    <source>
        <dbReference type="Proteomes" id="UP000501408"/>
    </source>
</evidence>
<dbReference type="RefSeq" id="WP_069590326.1">
    <property type="nucleotide sequence ID" value="NZ_CP050266.1"/>
</dbReference>
<keyword evidence="7" id="KW-0732">Signal</keyword>
<proteinExistence type="predicted"/>
<dbReference type="InterPro" id="IPR002323">
    <property type="entry name" value="Cyt_CIE"/>
</dbReference>
<keyword evidence="1" id="KW-0813">Transport</keyword>
<evidence type="ECO:0000256" key="5">
    <source>
        <dbReference type="ARBA" id="ARBA00023004"/>
    </source>
</evidence>
<dbReference type="Gene3D" id="1.10.760.10">
    <property type="entry name" value="Cytochrome c-like domain"/>
    <property type="match status" value="1"/>
</dbReference>
<protein>
    <submittedName>
        <fullName evidence="9">Cytochrome c5 family protein</fullName>
    </submittedName>
</protein>
<evidence type="ECO:0000256" key="1">
    <source>
        <dbReference type="ARBA" id="ARBA00022448"/>
    </source>
</evidence>
<dbReference type="Pfam" id="PF13442">
    <property type="entry name" value="Cytochrome_CBB3"/>
    <property type="match status" value="1"/>
</dbReference>
<dbReference type="SUPFAM" id="SSF46626">
    <property type="entry name" value="Cytochrome c"/>
    <property type="match status" value="1"/>
</dbReference>
<keyword evidence="5 6" id="KW-0408">Iron</keyword>
<sequence>MSAKGKSLRHIMVASVAAFMFASAAQALEVSESEKSAIAERIAPVGDVYLDGQAPVETAAAEPTGPRTGDQVYNTYCTACHSTGAAGAPKTGDAAAWGPRVDKGMETLTKHAINGFNAMPAKGTCMDCSDDEIVAAIEHMLDAL</sequence>
<accession>A0ABX6K6R5</accession>
<evidence type="ECO:0000259" key="8">
    <source>
        <dbReference type="PROSITE" id="PS51007"/>
    </source>
</evidence>
<evidence type="ECO:0000256" key="2">
    <source>
        <dbReference type="ARBA" id="ARBA00022617"/>
    </source>
</evidence>
<dbReference type="InterPro" id="IPR036909">
    <property type="entry name" value="Cyt_c-like_dom_sf"/>
</dbReference>
<dbReference type="PANTHER" id="PTHR40942:SF4">
    <property type="entry name" value="CYTOCHROME C5"/>
    <property type="match status" value="1"/>
</dbReference>
<evidence type="ECO:0000313" key="9">
    <source>
        <dbReference type="EMBL" id="QIR07210.1"/>
    </source>
</evidence>
<evidence type="ECO:0000256" key="3">
    <source>
        <dbReference type="ARBA" id="ARBA00022723"/>
    </source>
</evidence>
<keyword evidence="4" id="KW-0249">Electron transport</keyword>
<feature type="signal peptide" evidence="7">
    <location>
        <begin position="1"/>
        <end position="27"/>
    </location>
</feature>
<dbReference type="PROSITE" id="PS51007">
    <property type="entry name" value="CYTC"/>
    <property type="match status" value="1"/>
</dbReference>
<dbReference type="PRINTS" id="PR00607">
    <property type="entry name" value="CYTCHROMECIE"/>
</dbReference>
<evidence type="ECO:0000256" key="7">
    <source>
        <dbReference type="SAM" id="SignalP"/>
    </source>
</evidence>
<name>A0ABX6K6R5_SALCS</name>
<evidence type="ECO:0000256" key="6">
    <source>
        <dbReference type="PROSITE-ProRule" id="PRU00433"/>
    </source>
</evidence>
<feature type="domain" description="Cytochrome c" evidence="8">
    <location>
        <begin position="64"/>
        <end position="144"/>
    </location>
</feature>
<gene>
    <name evidence="9" type="ORF">HBA18_13110</name>
</gene>
<keyword evidence="10" id="KW-1185">Reference proteome</keyword>